<evidence type="ECO:0000313" key="2">
    <source>
        <dbReference type="EMBL" id="PZR12835.1"/>
    </source>
</evidence>
<proteinExistence type="predicted"/>
<dbReference type="Proteomes" id="UP000249061">
    <property type="component" value="Unassembled WGS sequence"/>
</dbReference>
<gene>
    <name evidence="2" type="ORF">DI536_14855</name>
</gene>
<sequence length="60" mass="6760">MFTGMSKRQKELARQEHQKEKAAKAAQRKTEKESKGPRDPNAIDPDIAHIIPGPQPIPEE</sequence>
<feature type="compositionally biased region" description="Basic and acidic residues" evidence="1">
    <location>
        <begin position="8"/>
        <end position="38"/>
    </location>
</feature>
<protein>
    <submittedName>
        <fullName evidence="2">Uncharacterized protein</fullName>
    </submittedName>
</protein>
<dbReference type="EMBL" id="QFQP01000011">
    <property type="protein sequence ID" value="PZR12835.1"/>
    <property type="molecule type" value="Genomic_DNA"/>
</dbReference>
<evidence type="ECO:0000256" key="1">
    <source>
        <dbReference type="SAM" id="MobiDB-lite"/>
    </source>
</evidence>
<evidence type="ECO:0000313" key="3">
    <source>
        <dbReference type="Proteomes" id="UP000249061"/>
    </source>
</evidence>
<accession>A0A2W5TNJ7</accession>
<dbReference type="AlphaFoldDB" id="A0A2W5TNJ7"/>
<organism evidence="2 3">
    <name type="scientific">Archangium gephyra</name>
    <dbReference type="NCBI Taxonomy" id="48"/>
    <lineage>
        <taxon>Bacteria</taxon>
        <taxon>Pseudomonadati</taxon>
        <taxon>Myxococcota</taxon>
        <taxon>Myxococcia</taxon>
        <taxon>Myxococcales</taxon>
        <taxon>Cystobacterineae</taxon>
        <taxon>Archangiaceae</taxon>
        <taxon>Archangium</taxon>
    </lineage>
</organism>
<name>A0A2W5TNJ7_9BACT</name>
<comment type="caution">
    <text evidence="2">The sequence shown here is derived from an EMBL/GenBank/DDBJ whole genome shotgun (WGS) entry which is preliminary data.</text>
</comment>
<reference evidence="2 3" key="1">
    <citation type="submission" date="2017-08" db="EMBL/GenBank/DDBJ databases">
        <title>Infants hospitalized years apart are colonized by the same room-sourced microbial strains.</title>
        <authorList>
            <person name="Brooks B."/>
            <person name="Olm M.R."/>
            <person name="Firek B.A."/>
            <person name="Baker R."/>
            <person name="Thomas B.C."/>
            <person name="Morowitz M.J."/>
            <person name="Banfield J.F."/>
        </authorList>
    </citation>
    <scope>NUCLEOTIDE SEQUENCE [LARGE SCALE GENOMIC DNA]</scope>
    <source>
        <strain evidence="2">S2_003_000_R2_14</strain>
    </source>
</reference>
<feature type="region of interest" description="Disordered" evidence="1">
    <location>
        <begin position="1"/>
        <end position="60"/>
    </location>
</feature>